<evidence type="ECO:0000256" key="3">
    <source>
        <dbReference type="ARBA" id="ARBA00022670"/>
    </source>
</evidence>
<evidence type="ECO:0000256" key="4">
    <source>
        <dbReference type="ARBA" id="ARBA00022692"/>
    </source>
</evidence>
<evidence type="ECO:0000256" key="1">
    <source>
        <dbReference type="ARBA" id="ARBA00004141"/>
    </source>
</evidence>
<reference evidence="10" key="2">
    <citation type="submission" date="2020-09" db="EMBL/GenBank/DDBJ databases">
        <authorList>
            <person name="Sun Q."/>
            <person name="Zhou Y."/>
        </authorList>
    </citation>
    <scope>NUCLEOTIDE SEQUENCE</scope>
    <source>
        <strain evidence="10">CGMCC 1.12160</strain>
    </source>
</reference>
<dbReference type="InterPro" id="IPR035952">
    <property type="entry name" value="Rhomboid-like_sf"/>
</dbReference>
<dbReference type="PANTHER" id="PTHR43066:SF1">
    <property type="entry name" value="RHOMBOID PROTEIN 2"/>
    <property type="match status" value="1"/>
</dbReference>
<dbReference type="GO" id="GO:0016020">
    <property type="term" value="C:membrane"/>
    <property type="evidence" value="ECO:0007669"/>
    <property type="project" value="UniProtKB-SubCell"/>
</dbReference>
<proteinExistence type="inferred from homology"/>
<feature type="transmembrane region" description="Helical" evidence="8">
    <location>
        <begin position="141"/>
        <end position="162"/>
    </location>
</feature>
<comment type="subcellular location">
    <subcellularLocation>
        <location evidence="1">Membrane</location>
        <topology evidence="1">Multi-pass membrane protein</topology>
    </subcellularLocation>
</comment>
<gene>
    <name evidence="10" type="ORF">GCM10011366_20040</name>
</gene>
<organism evidence="10 11">
    <name type="scientific">Ornithinimicrobium tianjinense</name>
    <dbReference type="NCBI Taxonomy" id="1195761"/>
    <lineage>
        <taxon>Bacteria</taxon>
        <taxon>Bacillati</taxon>
        <taxon>Actinomycetota</taxon>
        <taxon>Actinomycetes</taxon>
        <taxon>Micrococcales</taxon>
        <taxon>Ornithinimicrobiaceae</taxon>
        <taxon>Ornithinimicrobium</taxon>
    </lineage>
</organism>
<dbReference type="EMBL" id="BMEM01000003">
    <property type="protein sequence ID" value="GGF52153.1"/>
    <property type="molecule type" value="Genomic_DNA"/>
</dbReference>
<evidence type="ECO:0000256" key="8">
    <source>
        <dbReference type="SAM" id="Phobius"/>
    </source>
</evidence>
<feature type="transmembrane region" description="Helical" evidence="8">
    <location>
        <begin position="116"/>
        <end position="134"/>
    </location>
</feature>
<evidence type="ECO:0000313" key="11">
    <source>
        <dbReference type="Proteomes" id="UP000605670"/>
    </source>
</evidence>
<dbReference type="AlphaFoldDB" id="A0A917BMT4"/>
<feature type="domain" description="Peptidase S54 rhomboid" evidence="9">
    <location>
        <begin position="56"/>
        <end position="189"/>
    </location>
</feature>
<keyword evidence="11" id="KW-1185">Reference proteome</keyword>
<sequence length="214" mass="22617">MATPTTRPPSRPAWLHRVIPVLVLLALMWASELLDLLTPLRLDGLGIRPRDPDGLVGIVLSPFLHLGLGHLLANTSGLLVLGALLAWTTRHLWLVTIGVVLLGGAAVWLLGDARTVVIGASGIVYGYAAFLAIYGFAARRVLPVVVSLGVIALYGGLVWGVLPLRPGVSWQGHLFGALVGAVLALWLGRRERAAGLQAGRPARVSARAPGARDR</sequence>
<evidence type="ECO:0000259" key="9">
    <source>
        <dbReference type="Pfam" id="PF01694"/>
    </source>
</evidence>
<keyword evidence="4 8" id="KW-0812">Transmembrane</keyword>
<feature type="transmembrane region" description="Helical" evidence="8">
    <location>
        <begin position="92"/>
        <end position="110"/>
    </location>
</feature>
<dbReference type="Pfam" id="PF01694">
    <property type="entry name" value="Rhomboid"/>
    <property type="match status" value="1"/>
</dbReference>
<dbReference type="Proteomes" id="UP000605670">
    <property type="component" value="Unassembled WGS sequence"/>
</dbReference>
<feature type="transmembrane region" description="Helical" evidence="8">
    <location>
        <begin position="168"/>
        <end position="187"/>
    </location>
</feature>
<dbReference type="PANTHER" id="PTHR43066">
    <property type="entry name" value="RHOMBOID-RELATED PROTEIN"/>
    <property type="match status" value="1"/>
</dbReference>
<name>A0A917BMT4_9MICO</name>
<dbReference type="RefSeq" id="WP_188430391.1">
    <property type="nucleotide sequence ID" value="NZ_BAABKH010000003.1"/>
</dbReference>
<reference evidence="10" key="1">
    <citation type="journal article" date="2014" name="Int. J. Syst. Evol. Microbiol.">
        <title>Complete genome sequence of Corynebacterium casei LMG S-19264T (=DSM 44701T), isolated from a smear-ripened cheese.</title>
        <authorList>
            <consortium name="US DOE Joint Genome Institute (JGI-PGF)"/>
            <person name="Walter F."/>
            <person name="Albersmeier A."/>
            <person name="Kalinowski J."/>
            <person name="Ruckert C."/>
        </authorList>
    </citation>
    <scope>NUCLEOTIDE SEQUENCE</scope>
    <source>
        <strain evidence="10">CGMCC 1.12160</strain>
    </source>
</reference>
<dbReference type="GO" id="GO:0006508">
    <property type="term" value="P:proteolysis"/>
    <property type="evidence" value="ECO:0007669"/>
    <property type="project" value="UniProtKB-KW"/>
</dbReference>
<keyword evidence="7 8" id="KW-0472">Membrane</keyword>
<evidence type="ECO:0000256" key="6">
    <source>
        <dbReference type="ARBA" id="ARBA00022989"/>
    </source>
</evidence>
<dbReference type="Gene3D" id="1.20.1540.10">
    <property type="entry name" value="Rhomboid-like"/>
    <property type="match status" value="1"/>
</dbReference>
<keyword evidence="6 8" id="KW-1133">Transmembrane helix</keyword>
<evidence type="ECO:0000256" key="5">
    <source>
        <dbReference type="ARBA" id="ARBA00022801"/>
    </source>
</evidence>
<dbReference type="InterPro" id="IPR022764">
    <property type="entry name" value="Peptidase_S54_rhomboid_dom"/>
</dbReference>
<accession>A0A917BMT4</accession>
<keyword evidence="3" id="KW-0645">Protease</keyword>
<feature type="transmembrane region" description="Helical" evidence="8">
    <location>
        <begin position="63"/>
        <end position="85"/>
    </location>
</feature>
<evidence type="ECO:0000313" key="10">
    <source>
        <dbReference type="EMBL" id="GGF52153.1"/>
    </source>
</evidence>
<keyword evidence="5" id="KW-0378">Hydrolase</keyword>
<comment type="caution">
    <text evidence="10">The sequence shown here is derived from an EMBL/GenBank/DDBJ whole genome shotgun (WGS) entry which is preliminary data.</text>
</comment>
<evidence type="ECO:0000256" key="7">
    <source>
        <dbReference type="ARBA" id="ARBA00023136"/>
    </source>
</evidence>
<feature type="transmembrane region" description="Helical" evidence="8">
    <location>
        <begin position="12"/>
        <end position="30"/>
    </location>
</feature>
<dbReference type="SUPFAM" id="SSF144091">
    <property type="entry name" value="Rhomboid-like"/>
    <property type="match status" value="1"/>
</dbReference>
<dbReference type="GO" id="GO:0004252">
    <property type="term" value="F:serine-type endopeptidase activity"/>
    <property type="evidence" value="ECO:0007669"/>
    <property type="project" value="InterPro"/>
</dbReference>
<comment type="similarity">
    <text evidence="2">Belongs to the peptidase S54 family.</text>
</comment>
<evidence type="ECO:0000256" key="2">
    <source>
        <dbReference type="ARBA" id="ARBA00009045"/>
    </source>
</evidence>
<protein>
    <recommendedName>
        <fullName evidence="9">Peptidase S54 rhomboid domain-containing protein</fullName>
    </recommendedName>
</protein>